<dbReference type="SUPFAM" id="SSF55931">
    <property type="entry name" value="Glutamine synthetase/guanido kinase"/>
    <property type="match status" value="1"/>
</dbReference>
<feature type="domain" description="GS catalytic" evidence="18">
    <location>
        <begin position="112"/>
        <end position="481"/>
    </location>
</feature>
<dbReference type="GO" id="GO:0005737">
    <property type="term" value="C:cytoplasm"/>
    <property type="evidence" value="ECO:0007669"/>
    <property type="project" value="UniProtKB-SubCell"/>
</dbReference>
<feature type="binding site" evidence="11">
    <location>
        <position position="350"/>
    </location>
    <ligand>
        <name>L-glutamate</name>
        <dbReference type="ChEBI" id="CHEBI:29985"/>
    </ligand>
</feature>
<sequence>MTETNIIEKIQEQNVDFVNFWFVDIFGELHSVGIPSYSLTEEHFKNGLEKLDASSIRGFKSVNKSDMILLPDSTTFKILPPDYDDNKRKNARIFVELCEISDSVQTRYNRDSRGIVTKAVDELKNFGLTRAVWGPELEFFIFDKISLFPSPIGATQSYGGSGYSIESSEAPWTRGNASSRIDLKGGYYPAQPKDTLEGIRKDICDDMYKYFQIKVEAQHHEVATSGQCEINLLHDDTIISADNVVTVKNLVKVKSKKNGKVATFMPKPIYGDNASAMHMHQSVWNKEKNMMYDPNDKVAELSQLGRYYIGGLLDHADALCAISNPTTNSYKRLVPDFEAPVNVCWGIGNRSSAVRIPMYSRGSEKSKRVEYRVPDPTANIYLLEAALLLAGLDGIKNKKDPGDPVEENVYRLTPEQKRNYKIRSLPSTLRDALESLKSDLKFMEQTFTKDFLDTYISVKYVEHNAFAQTPTPWEVSMYIDV</sequence>
<evidence type="ECO:0000256" key="1">
    <source>
        <dbReference type="ARBA" id="ARBA00004496"/>
    </source>
</evidence>
<feature type="binding site" evidence="11">
    <location>
        <position position="338"/>
    </location>
    <ligand>
        <name>L-glutamate</name>
        <dbReference type="ChEBI" id="CHEBI:29985"/>
    </ligand>
</feature>
<feature type="binding site" evidence="13">
    <location>
        <position position="136"/>
    </location>
    <ligand>
        <name>Mg(2+)</name>
        <dbReference type="ChEBI" id="CHEBI:18420"/>
        <label>1</label>
    </ligand>
</feature>
<gene>
    <name evidence="19" type="primary">glnA</name>
    <name evidence="19" type="ORF">NDEV_0397</name>
</gene>
<dbReference type="InterPro" id="IPR027303">
    <property type="entry name" value="Gln_synth_gly_rich_site"/>
</dbReference>
<evidence type="ECO:0000256" key="8">
    <source>
        <dbReference type="ARBA" id="ARBA00022840"/>
    </source>
</evidence>
<dbReference type="InterPro" id="IPR008147">
    <property type="entry name" value="Gln_synt_N"/>
</dbReference>
<evidence type="ECO:0000256" key="4">
    <source>
        <dbReference type="ARBA" id="ARBA00021364"/>
    </source>
</evidence>
<evidence type="ECO:0000256" key="9">
    <source>
        <dbReference type="ARBA" id="ARBA00030668"/>
    </source>
</evidence>
<dbReference type="Pfam" id="PF00120">
    <property type="entry name" value="Gln-synt_C"/>
    <property type="match status" value="1"/>
</dbReference>
<evidence type="ECO:0000256" key="13">
    <source>
        <dbReference type="PIRSR" id="PIRSR604809-3"/>
    </source>
</evidence>
<feature type="binding site" evidence="11">
    <location>
        <position position="332"/>
    </location>
    <ligand>
        <name>L-glutamate</name>
        <dbReference type="ChEBI" id="CHEBI:29985"/>
    </ligand>
</feature>
<evidence type="ECO:0000259" key="17">
    <source>
        <dbReference type="PROSITE" id="PS51986"/>
    </source>
</evidence>
<dbReference type="PROSITE" id="PS51987">
    <property type="entry name" value="GS_CATALYTIC"/>
    <property type="match status" value="1"/>
</dbReference>
<keyword evidence="7 12" id="KW-0547">Nucleotide-binding</keyword>
<dbReference type="PROSITE" id="PS00181">
    <property type="entry name" value="GLNA_ATP"/>
    <property type="match status" value="1"/>
</dbReference>
<reference evidence="20" key="1">
    <citation type="submission" date="2015-10" db="EMBL/GenBank/DDBJ databases">
        <authorList>
            <person name="Lehtovirta-Morley L.E."/>
            <person name="Vieille C."/>
        </authorList>
    </citation>
    <scope>NUCLEOTIDE SEQUENCE [LARGE SCALE GENOMIC DNA]</scope>
</reference>
<feature type="binding site" evidence="13">
    <location>
        <position position="221"/>
    </location>
    <ligand>
        <name>Mg(2+)</name>
        <dbReference type="ChEBI" id="CHEBI:18420"/>
        <label>1</label>
    </ligand>
</feature>
<evidence type="ECO:0000313" key="20">
    <source>
        <dbReference type="Proteomes" id="UP000196239"/>
    </source>
</evidence>
<feature type="domain" description="GS beta-grasp" evidence="17">
    <location>
        <begin position="13"/>
        <end position="102"/>
    </location>
</feature>
<feature type="binding site" evidence="13">
    <location>
        <position position="138"/>
    </location>
    <ligand>
        <name>Mg(2+)</name>
        <dbReference type="ChEBI" id="CHEBI:18420"/>
        <label>1</label>
    </ligand>
</feature>
<keyword evidence="8 12" id="KW-0067">ATP-binding</keyword>
<feature type="binding site" evidence="11">
    <location>
        <position position="372"/>
    </location>
    <ligand>
        <name>L-glutamate</name>
        <dbReference type="ChEBI" id="CHEBI:29985"/>
    </ligand>
</feature>
<dbReference type="AlphaFoldDB" id="A0A128A1F0"/>
<dbReference type="GO" id="GO:0006542">
    <property type="term" value="P:glutamine biosynthetic process"/>
    <property type="evidence" value="ECO:0007669"/>
    <property type="project" value="InterPro"/>
</dbReference>
<dbReference type="InterPro" id="IPR004809">
    <property type="entry name" value="Gln_synth_I"/>
</dbReference>
<evidence type="ECO:0000256" key="12">
    <source>
        <dbReference type="PIRSR" id="PIRSR604809-2"/>
    </source>
</evidence>
<accession>A0A128A1F0</accession>
<dbReference type="PANTHER" id="PTHR43407:SF1">
    <property type="entry name" value="LENGSIN"/>
    <property type="match status" value="1"/>
</dbReference>
<feature type="binding site" evidence="13">
    <location>
        <position position="370"/>
    </location>
    <ligand>
        <name>Mg(2+)</name>
        <dbReference type="ChEBI" id="CHEBI:18420"/>
        <label>1</label>
    </ligand>
</feature>
<feature type="binding site" evidence="11">
    <location>
        <begin position="273"/>
        <end position="274"/>
    </location>
    <ligand>
        <name>L-glutamate</name>
        <dbReference type="ChEBI" id="CHEBI:29985"/>
    </ligand>
</feature>
<feature type="binding site" evidence="13">
    <location>
        <position position="278"/>
    </location>
    <ligand>
        <name>Mg(2+)</name>
        <dbReference type="ChEBI" id="CHEBI:18420"/>
        <label>1</label>
    </ligand>
</feature>
<comment type="subcellular location">
    <subcellularLocation>
        <location evidence="1">Cytoplasm</location>
    </subcellularLocation>
</comment>
<feature type="binding site" evidence="12">
    <location>
        <position position="216"/>
    </location>
    <ligand>
        <name>ATP</name>
        <dbReference type="ChEBI" id="CHEBI:30616"/>
    </ligand>
</feature>
<evidence type="ECO:0000256" key="11">
    <source>
        <dbReference type="PIRSR" id="PIRSR604809-1"/>
    </source>
</evidence>
<dbReference type="InterPro" id="IPR014746">
    <property type="entry name" value="Gln_synth/guanido_kin_cat_dom"/>
</dbReference>
<dbReference type="SMART" id="SM01230">
    <property type="entry name" value="Gln-synt_C"/>
    <property type="match status" value="1"/>
</dbReference>
<dbReference type="GO" id="GO:0019740">
    <property type="term" value="P:nitrogen utilization"/>
    <property type="evidence" value="ECO:0007669"/>
    <property type="project" value="TreeGrafter"/>
</dbReference>
<dbReference type="SUPFAM" id="SSF54368">
    <property type="entry name" value="Glutamine synthetase, N-terminal domain"/>
    <property type="match status" value="1"/>
</dbReference>
<dbReference type="PROSITE" id="PS51986">
    <property type="entry name" value="GS_BETA_GRASP"/>
    <property type="match status" value="1"/>
</dbReference>
<evidence type="ECO:0000256" key="16">
    <source>
        <dbReference type="RuleBase" id="RU000384"/>
    </source>
</evidence>
<evidence type="ECO:0000256" key="3">
    <source>
        <dbReference type="ARBA" id="ARBA00012937"/>
    </source>
</evidence>
<evidence type="ECO:0000313" key="19">
    <source>
        <dbReference type="EMBL" id="CUR51162.1"/>
    </source>
</evidence>
<dbReference type="KEGG" id="ndv:NDEV_0397"/>
<feature type="binding site" evidence="12">
    <location>
        <begin position="280"/>
        <end position="282"/>
    </location>
    <ligand>
        <name>ATP</name>
        <dbReference type="ChEBI" id="CHEBI:30616"/>
    </ligand>
</feature>
<evidence type="ECO:0000256" key="15">
    <source>
        <dbReference type="PROSITE-ProRule" id="PRU01330"/>
    </source>
</evidence>
<keyword evidence="20" id="KW-1185">Reference proteome</keyword>
<evidence type="ECO:0000256" key="5">
    <source>
        <dbReference type="ARBA" id="ARBA00022490"/>
    </source>
</evidence>
<feature type="binding site" evidence="13">
    <location>
        <position position="229"/>
    </location>
    <ligand>
        <name>Mg(2+)</name>
        <dbReference type="ChEBI" id="CHEBI:18420"/>
        <label>1</label>
    </ligand>
</feature>
<dbReference type="GO" id="GO:0004356">
    <property type="term" value="F:glutamine synthetase activity"/>
    <property type="evidence" value="ECO:0007669"/>
    <property type="project" value="UniProtKB-EC"/>
</dbReference>
<keyword evidence="6 19" id="KW-0436">Ligase</keyword>
<evidence type="ECO:0000256" key="14">
    <source>
        <dbReference type="PIRSR" id="PIRSR604809-50"/>
    </source>
</evidence>
<evidence type="ECO:0000256" key="10">
    <source>
        <dbReference type="ARBA" id="ARBA00049436"/>
    </source>
</evidence>
<feature type="modified residue" description="O-AMP-tyrosine" evidence="14">
    <location>
        <position position="410"/>
    </location>
</feature>
<dbReference type="GO" id="GO:0016020">
    <property type="term" value="C:membrane"/>
    <property type="evidence" value="ECO:0007669"/>
    <property type="project" value="TreeGrafter"/>
</dbReference>
<dbReference type="InterPro" id="IPR036651">
    <property type="entry name" value="Gln_synt_N_sf"/>
</dbReference>
<dbReference type="GO" id="GO:0005524">
    <property type="term" value="F:ATP binding"/>
    <property type="evidence" value="ECO:0007669"/>
    <property type="project" value="UniProtKB-KW"/>
</dbReference>
<dbReference type="PANTHER" id="PTHR43407">
    <property type="entry name" value="GLUTAMINE SYNTHETASE"/>
    <property type="match status" value="1"/>
</dbReference>
<dbReference type="GO" id="GO:0006576">
    <property type="term" value="P:biogenic amine metabolic process"/>
    <property type="evidence" value="ECO:0007669"/>
    <property type="project" value="UniProtKB-ARBA"/>
</dbReference>
<feature type="binding site" evidence="12">
    <location>
        <position position="350"/>
    </location>
    <ligand>
        <name>ATP</name>
        <dbReference type="ChEBI" id="CHEBI:30616"/>
    </ligand>
</feature>
<dbReference type="EC" id="6.3.1.2" evidence="3"/>
<keyword evidence="14" id="KW-0597">Phosphoprotein</keyword>
<name>A0A128A1F0_9ARCH</name>
<keyword evidence="5" id="KW-0963">Cytoplasm</keyword>
<evidence type="ECO:0000256" key="2">
    <source>
        <dbReference type="ARBA" id="ARBA00009897"/>
    </source>
</evidence>
<dbReference type="Gene3D" id="3.10.20.70">
    <property type="entry name" value="Glutamine synthetase, N-terminal domain"/>
    <property type="match status" value="1"/>
</dbReference>
<comment type="catalytic activity">
    <reaction evidence="10">
        <text>L-glutamate + NH4(+) + ATP = L-glutamine + ADP + phosphate + H(+)</text>
        <dbReference type="Rhea" id="RHEA:16169"/>
        <dbReference type="ChEBI" id="CHEBI:15378"/>
        <dbReference type="ChEBI" id="CHEBI:28938"/>
        <dbReference type="ChEBI" id="CHEBI:29985"/>
        <dbReference type="ChEBI" id="CHEBI:30616"/>
        <dbReference type="ChEBI" id="CHEBI:43474"/>
        <dbReference type="ChEBI" id="CHEBI:58359"/>
        <dbReference type="ChEBI" id="CHEBI:456216"/>
        <dbReference type="EC" id="6.3.1.2"/>
    </reaction>
</comment>
<evidence type="ECO:0000256" key="6">
    <source>
        <dbReference type="ARBA" id="ARBA00022598"/>
    </source>
</evidence>
<dbReference type="GO" id="GO:0046872">
    <property type="term" value="F:metal ion binding"/>
    <property type="evidence" value="ECO:0007669"/>
    <property type="project" value="UniProtKB-KW"/>
</dbReference>
<comment type="similarity">
    <text evidence="2 15 16">Belongs to the glutamine synthetase family.</text>
</comment>
<dbReference type="Gene3D" id="3.30.590.10">
    <property type="entry name" value="Glutamine synthetase/guanido kinase, catalytic domain"/>
    <property type="match status" value="1"/>
</dbReference>
<dbReference type="EMBL" id="LN890280">
    <property type="protein sequence ID" value="CUR51162.1"/>
    <property type="molecule type" value="Genomic_DNA"/>
</dbReference>
<dbReference type="Pfam" id="PF03951">
    <property type="entry name" value="Gln-synt_N"/>
    <property type="match status" value="1"/>
</dbReference>
<keyword evidence="13" id="KW-0479">Metal-binding</keyword>
<dbReference type="Proteomes" id="UP000196239">
    <property type="component" value="Chromosome 1"/>
</dbReference>
<evidence type="ECO:0000259" key="18">
    <source>
        <dbReference type="PROSITE" id="PS51987"/>
    </source>
</evidence>
<comment type="cofactor">
    <cofactor evidence="13">
        <name>Mg(2+)</name>
        <dbReference type="ChEBI" id="CHEBI:18420"/>
    </cofactor>
    <text evidence="13">Binds 2 Mg(2+) ions per subunit.</text>
</comment>
<evidence type="ECO:0000256" key="7">
    <source>
        <dbReference type="ARBA" id="ARBA00022741"/>
    </source>
</evidence>
<keyword evidence="13" id="KW-0460">Magnesium</keyword>
<feature type="binding site" evidence="12">
    <location>
        <position position="365"/>
    </location>
    <ligand>
        <name>ATP</name>
        <dbReference type="ChEBI" id="CHEBI:30616"/>
    </ligand>
</feature>
<dbReference type="NCBIfam" id="TIGR00653">
    <property type="entry name" value="GlnA"/>
    <property type="match status" value="1"/>
</dbReference>
<organism evidence="19 20">
    <name type="scientific">Nitrosotalea devaniterrae</name>
    <dbReference type="NCBI Taxonomy" id="1078905"/>
    <lineage>
        <taxon>Archaea</taxon>
        <taxon>Nitrososphaerota</taxon>
        <taxon>Nitrososphaeria</taxon>
        <taxon>Nitrosotaleales</taxon>
        <taxon>Nitrosotaleaceae</taxon>
        <taxon>Nitrosotalea</taxon>
    </lineage>
</organism>
<protein>
    <recommendedName>
        <fullName evidence="4">Glutamine synthetase</fullName>
        <ecNumber evidence="3">6.3.1.2</ecNumber>
    </recommendedName>
    <alternativeName>
        <fullName evidence="9">Glutamate--ammonia ligase</fullName>
    </alternativeName>
</protein>
<proteinExistence type="inferred from homology"/>
<dbReference type="FunFam" id="3.30.590.10:FF:000005">
    <property type="entry name" value="Probable glutamine synthetase"/>
    <property type="match status" value="1"/>
</dbReference>
<dbReference type="InterPro" id="IPR008146">
    <property type="entry name" value="Gln_synth_cat_dom"/>
</dbReference>